<keyword evidence="4 5" id="KW-0234">DNA repair</keyword>
<gene>
    <name evidence="7" type="ORF">OXPF_06690</name>
</gene>
<keyword evidence="3 5" id="KW-0378">Hydrolase</keyword>
<dbReference type="InterPro" id="IPR003180">
    <property type="entry name" value="MPG"/>
</dbReference>
<dbReference type="PATRIC" id="fig|36849.3.peg.718"/>
<evidence type="ECO:0000256" key="6">
    <source>
        <dbReference type="SAM" id="Phobius"/>
    </source>
</evidence>
<evidence type="ECO:0000256" key="1">
    <source>
        <dbReference type="ARBA" id="ARBA00009232"/>
    </source>
</evidence>
<dbReference type="HAMAP" id="MF_00527">
    <property type="entry name" value="3MGH"/>
    <property type="match status" value="1"/>
</dbReference>
<evidence type="ECO:0000313" key="8">
    <source>
        <dbReference type="Proteomes" id="UP000050326"/>
    </source>
</evidence>
<dbReference type="PANTHER" id="PTHR10429">
    <property type="entry name" value="DNA-3-METHYLADENINE GLYCOSYLASE"/>
    <property type="match status" value="1"/>
</dbReference>
<dbReference type="GO" id="GO:0006284">
    <property type="term" value="P:base-excision repair"/>
    <property type="evidence" value="ECO:0007669"/>
    <property type="project" value="InterPro"/>
</dbReference>
<dbReference type="Proteomes" id="UP000050326">
    <property type="component" value="Unassembled WGS sequence"/>
</dbReference>
<dbReference type="EC" id="3.2.2.-" evidence="5"/>
<comment type="similarity">
    <text evidence="1 5">Belongs to the DNA glycosylase MPG family.</text>
</comment>
<evidence type="ECO:0000313" key="7">
    <source>
        <dbReference type="EMBL" id="KPU45436.1"/>
    </source>
</evidence>
<dbReference type="RefSeq" id="WP_054873787.1">
    <property type="nucleotide sequence ID" value="NZ_LKET01000021.1"/>
</dbReference>
<dbReference type="CDD" id="cd00540">
    <property type="entry name" value="AAG"/>
    <property type="match status" value="1"/>
</dbReference>
<keyword evidence="6" id="KW-1133">Transmembrane helix</keyword>
<keyword evidence="8" id="KW-1185">Reference proteome</keyword>
<dbReference type="STRING" id="36849.OXPF_06690"/>
<dbReference type="InterPro" id="IPR011034">
    <property type="entry name" value="Formyl_transferase-like_C_sf"/>
</dbReference>
<evidence type="ECO:0000256" key="5">
    <source>
        <dbReference type="HAMAP-Rule" id="MF_00527"/>
    </source>
</evidence>
<dbReference type="PANTHER" id="PTHR10429:SF0">
    <property type="entry name" value="DNA-3-METHYLADENINE GLYCOSYLASE"/>
    <property type="match status" value="1"/>
</dbReference>
<dbReference type="Gene3D" id="3.10.300.10">
    <property type="entry name" value="Methylpurine-DNA glycosylase (MPG)"/>
    <property type="match status" value="1"/>
</dbReference>
<feature type="transmembrane region" description="Helical" evidence="6">
    <location>
        <begin position="65"/>
        <end position="83"/>
    </location>
</feature>
<dbReference type="EMBL" id="LKET01000021">
    <property type="protein sequence ID" value="KPU45436.1"/>
    <property type="molecule type" value="Genomic_DNA"/>
</dbReference>
<dbReference type="GO" id="GO:0003905">
    <property type="term" value="F:alkylbase DNA N-glycosylase activity"/>
    <property type="evidence" value="ECO:0007669"/>
    <property type="project" value="InterPro"/>
</dbReference>
<name>A0A0P9AJ17_9CLOT</name>
<dbReference type="SUPFAM" id="SSF50486">
    <property type="entry name" value="FMT C-terminal domain-like"/>
    <property type="match status" value="1"/>
</dbReference>
<evidence type="ECO:0000256" key="2">
    <source>
        <dbReference type="ARBA" id="ARBA00022763"/>
    </source>
</evidence>
<organism evidence="7 8">
    <name type="scientific">Oxobacter pfennigii</name>
    <dbReference type="NCBI Taxonomy" id="36849"/>
    <lineage>
        <taxon>Bacteria</taxon>
        <taxon>Bacillati</taxon>
        <taxon>Bacillota</taxon>
        <taxon>Clostridia</taxon>
        <taxon>Eubacteriales</taxon>
        <taxon>Clostridiaceae</taxon>
        <taxon>Oxobacter</taxon>
    </lineage>
</organism>
<evidence type="ECO:0000256" key="3">
    <source>
        <dbReference type="ARBA" id="ARBA00022801"/>
    </source>
</evidence>
<dbReference type="AlphaFoldDB" id="A0A0P9AJ17"/>
<keyword evidence="2 5" id="KW-0227">DNA damage</keyword>
<keyword evidence="6" id="KW-0472">Membrane</keyword>
<dbReference type="FunFam" id="3.10.300.10:FF:000001">
    <property type="entry name" value="Putative 3-methyladenine DNA glycosylase"/>
    <property type="match status" value="1"/>
</dbReference>
<dbReference type="InterPro" id="IPR036995">
    <property type="entry name" value="MPG_sf"/>
</dbReference>
<proteinExistence type="inferred from homology"/>
<sequence>MKIFPREFYMQDTLTVARMLLGKYLVRNTGNNLIIGRIVETEGYMGPDDKAAHSYNLRRTERNEIMYGLPGFAYVYFIYGMYYCMNVVTQDIGTPQAVLIRALEPVGGLQQMSHNRYGKDYDTLSKMQKKNLANGPGKLCIALNINRSDNGEDLLSDKLYIAYDDIEPQFTIESSPRINIGYAEEAIDYPWRFYMKDNTYVSKSK</sequence>
<protein>
    <recommendedName>
        <fullName evidence="5">Putative 3-methyladenine DNA glycosylase</fullName>
        <ecNumber evidence="5">3.2.2.-</ecNumber>
    </recommendedName>
</protein>
<dbReference type="OrthoDB" id="9794313at2"/>
<keyword evidence="6" id="KW-0812">Transmembrane</keyword>
<dbReference type="GO" id="GO:0003677">
    <property type="term" value="F:DNA binding"/>
    <property type="evidence" value="ECO:0007669"/>
    <property type="project" value="InterPro"/>
</dbReference>
<dbReference type="NCBIfam" id="TIGR00567">
    <property type="entry name" value="3mg"/>
    <property type="match status" value="1"/>
</dbReference>
<comment type="caution">
    <text evidence="7">The sequence shown here is derived from an EMBL/GenBank/DDBJ whole genome shotgun (WGS) entry which is preliminary data.</text>
</comment>
<dbReference type="NCBIfam" id="NF002003">
    <property type="entry name" value="PRK00802.1-3"/>
    <property type="match status" value="1"/>
</dbReference>
<dbReference type="Pfam" id="PF02245">
    <property type="entry name" value="Pur_DNA_glyco"/>
    <property type="match status" value="1"/>
</dbReference>
<reference evidence="7 8" key="1">
    <citation type="submission" date="2015-09" db="EMBL/GenBank/DDBJ databases">
        <title>Genome sequence of Oxobacter pfennigii DSM 3222.</title>
        <authorList>
            <person name="Poehlein A."/>
            <person name="Bengelsdorf F.R."/>
            <person name="Schiel-Bengelsdorf B."/>
            <person name="Duerre P."/>
            <person name="Daniel R."/>
        </authorList>
    </citation>
    <scope>NUCLEOTIDE SEQUENCE [LARGE SCALE GENOMIC DNA]</scope>
    <source>
        <strain evidence="7 8">DSM 3222</strain>
    </source>
</reference>
<evidence type="ECO:0000256" key="4">
    <source>
        <dbReference type="ARBA" id="ARBA00023204"/>
    </source>
</evidence>
<dbReference type="NCBIfam" id="NF002001">
    <property type="entry name" value="PRK00802.1-1"/>
    <property type="match status" value="1"/>
</dbReference>
<accession>A0A0P9AJ17</accession>